<name>A0ABT9QCV4_9ACTN</name>
<keyword evidence="2" id="KW-1185">Reference proteome</keyword>
<gene>
    <name evidence="1" type="ORF">J2853_003811</name>
</gene>
<evidence type="ECO:0000313" key="1">
    <source>
        <dbReference type="EMBL" id="MDP9844600.1"/>
    </source>
</evidence>
<sequence>MDKRVEQVGDVLREASETHHRVYRIVDGADADWASWYADWLINLSNLPYLLETTPVRSELVYELVGLDKEYTAKAQGEPWESFYAQRLLGSFPSEGSRSA</sequence>
<proteinExistence type="predicted"/>
<protein>
    <submittedName>
        <fullName evidence="1">Uncharacterized protein</fullName>
    </submittedName>
</protein>
<organism evidence="1 2">
    <name type="scientific">Streptosporangium lutulentum</name>
    <dbReference type="NCBI Taxonomy" id="1461250"/>
    <lineage>
        <taxon>Bacteria</taxon>
        <taxon>Bacillati</taxon>
        <taxon>Actinomycetota</taxon>
        <taxon>Actinomycetes</taxon>
        <taxon>Streptosporangiales</taxon>
        <taxon>Streptosporangiaceae</taxon>
        <taxon>Streptosporangium</taxon>
    </lineage>
</organism>
<evidence type="ECO:0000313" key="2">
    <source>
        <dbReference type="Proteomes" id="UP001225356"/>
    </source>
</evidence>
<comment type="caution">
    <text evidence="1">The sequence shown here is derived from an EMBL/GenBank/DDBJ whole genome shotgun (WGS) entry which is preliminary data.</text>
</comment>
<accession>A0ABT9QCV4</accession>
<dbReference type="EMBL" id="JAUSQU010000001">
    <property type="protein sequence ID" value="MDP9844600.1"/>
    <property type="molecule type" value="Genomic_DNA"/>
</dbReference>
<reference evidence="1 2" key="1">
    <citation type="submission" date="2023-07" db="EMBL/GenBank/DDBJ databases">
        <title>Sequencing the genomes of 1000 actinobacteria strains.</title>
        <authorList>
            <person name="Klenk H.-P."/>
        </authorList>
    </citation>
    <scope>NUCLEOTIDE SEQUENCE [LARGE SCALE GENOMIC DNA]</scope>
    <source>
        <strain evidence="1 2">DSM 46740</strain>
    </source>
</reference>
<dbReference type="Proteomes" id="UP001225356">
    <property type="component" value="Unassembled WGS sequence"/>
</dbReference>
<dbReference type="RefSeq" id="WP_307559578.1">
    <property type="nucleotide sequence ID" value="NZ_JAUSQU010000001.1"/>
</dbReference>